<reference evidence="1" key="2">
    <citation type="submission" date="2020-11" db="EMBL/GenBank/DDBJ databases">
        <authorList>
            <person name="McCartney M.A."/>
            <person name="Auch B."/>
            <person name="Kono T."/>
            <person name="Mallez S."/>
            <person name="Becker A."/>
            <person name="Gohl D.M."/>
            <person name="Silverstein K.A.T."/>
            <person name="Koren S."/>
            <person name="Bechman K.B."/>
            <person name="Herman A."/>
            <person name="Abrahante J.E."/>
            <person name="Garbe J."/>
        </authorList>
    </citation>
    <scope>NUCLEOTIDE SEQUENCE</scope>
    <source>
        <strain evidence="1">Duluth1</strain>
        <tissue evidence="1">Whole animal</tissue>
    </source>
</reference>
<keyword evidence="2" id="KW-1185">Reference proteome</keyword>
<comment type="caution">
    <text evidence="1">The sequence shown here is derived from an EMBL/GenBank/DDBJ whole genome shotgun (WGS) entry which is preliminary data.</text>
</comment>
<name>A0A9D4ECZ5_DREPO</name>
<gene>
    <name evidence="1" type="ORF">DPMN_178856</name>
</gene>
<accession>A0A9D4ECZ5</accession>
<proteinExistence type="predicted"/>
<evidence type="ECO:0000313" key="2">
    <source>
        <dbReference type="Proteomes" id="UP000828390"/>
    </source>
</evidence>
<dbReference type="Proteomes" id="UP000828390">
    <property type="component" value="Unassembled WGS sequence"/>
</dbReference>
<sequence>MKSQRDEEIRHVFRSSAGLPFVLDAGLTAEWSLSAEARYAQYSSETHEESWKWPMKCPPKSKILQKASLYSDVIST</sequence>
<dbReference type="EMBL" id="JAIWYP010000009">
    <property type="protein sequence ID" value="KAH3777413.1"/>
    <property type="molecule type" value="Genomic_DNA"/>
</dbReference>
<organism evidence="1 2">
    <name type="scientific">Dreissena polymorpha</name>
    <name type="common">Zebra mussel</name>
    <name type="synonym">Mytilus polymorpha</name>
    <dbReference type="NCBI Taxonomy" id="45954"/>
    <lineage>
        <taxon>Eukaryota</taxon>
        <taxon>Metazoa</taxon>
        <taxon>Spiralia</taxon>
        <taxon>Lophotrochozoa</taxon>
        <taxon>Mollusca</taxon>
        <taxon>Bivalvia</taxon>
        <taxon>Autobranchia</taxon>
        <taxon>Heteroconchia</taxon>
        <taxon>Euheterodonta</taxon>
        <taxon>Imparidentia</taxon>
        <taxon>Neoheterodontei</taxon>
        <taxon>Myida</taxon>
        <taxon>Dreissenoidea</taxon>
        <taxon>Dreissenidae</taxon>
        <taxon>Dreissena</taxon>
    </lineage>
</organism>
<reference evidence="1" key="1">
    <citation type="journal article" date="2019" name="bioRxiv">
        <title>The Genome of the Zebra Mussel, Dreissena polymorpha: A Resource for Invasive Species Research.</title>
        <authorList>
            <person name="McCartney M.A."/>
            <person name="Auch B."/>
            <person name="Kono T."/>
            <person name="Mallez S."/>
            <person name="Zhang Y."/>
            <person name="Obille A."/>
            <person name="Becker A."/>
            <person name="Abrahante J.E."/>
            <person name="Garbe J."/>
            <person name="Badalamenti J.P."/>
            <person name="Herman A."/>
            <person name="Mangelson H."/>
            <person name="Liachko I."/>
            <person name="Sullivan S."/>
            <person name="Sone E.D."/>
            <person name="Koren S."/>
            <person name="Silverstein K.A.T."/>
            <person name="Beckman K.B."/>
            <person name="Gohl D.M."/>
        </authorList>
    </citation>
    <scope>NUCLEOTIDE SEQUENCE</scope>
    <source>
        <strain evidence="1">Duluth1</strain>
        <tissue evidence="1">Whole animal</tissue>
    </source>
</reference>
<dbReference type="Gene3D" id="2.170.15.10">
    <property type="entry name" value="Proaerolysin, chain A, domain 3"/>
    <property type="match status" value="1"/>
</dbReference>
<evidence type="ECO:0000313" key="1">
    <source>
        <dbReference type="EMBL" id="KAH3777413.1"/>
    </source>
</evidence>
<dbReference type="AlphaFoldDB" id="A0A9D4ECZ5"/>
<protein>
    <submittedName>
        <fullName evidence="1">Uncharacterized protein</fullName>
    </submittedName>
</protein>